<dbReference type="InterPro" id="IPR009004">
    <property type="entry name" value="Transposase_Mu_C"/>
</dbReference>
<dbReference type="Pfam" id="PF02914">
    <property type="entry name" value="DDE_2"/>
    <property type="match status" value="1"/>
</dbReference>
<feature type="domain" description="Integrase catalytic" evidence="2">
    <location>
        <begin position="252"/>
        <end position="469"/>
    </location>
</feature>
<dbReference type="Pfam" id="PF09299">
    <property type="entry name" value="Mu-transpos_C"/>
    <property type="match status" value="1"/>
</dbReference>
<dbReference type="InterPro" id="IPR012337">
    <property type="entry name" value="RNaseH-like_sf"/>
</dbReference>
<dbReference type="InterPro" id="IPR009061">
    <property type="entry name" value="DNA-bd_dom_put_sf"/>
</dbReference>
<keyword evidence="5" id="KW-1185">Reference proteome</keyword>
<dbReference type="GO" id="GO:0004803">
    <property type="term" value="F:transposase activity"/>
    <property type="evidence" value="ECO:0007669"/>
    <property type="project" value="InterPro"/>
</dbReference>
<dbReference type="Proteomes" id="UP000243106">
    <property type="component" value="Unassembled WGS sequence"/>
</dbReference>
<protein>
    <submittedName>
        <fullName evidence="4">Mu DNA-binding domain-containing protein</fullName>
    </submittedName>
</protein>
<dbReference type="InterPro" id="IPR015378">
    <property type="entry name" value="Transposase-like_Mu_C"/>
</dbReference>
<dbReference type="InterPro" id="IPR003314">
    <property type="entry name" value="Mu-type_HTH"/>
</dbReference>
<dbReference type="InterPro" id="IPR004189">
    <property type="entry name" value="Phage_Mu_transposase"/>
</dbReference>
<reference evidence="5" key="1">
    <citation type="submission" date="2016-10" db="EMBL/GenBank/DDBJ databases">
        <authorList>
            <person name="Varghese N."/>
            <person name="Submissions S."/>
        </authorList>
    </citation>
    <scope>NUCLEOTIDE SEQUENCE [LARGE SCALE GENOMIC DNA]</scope>
    <source>
        <strain evidence="5">JCM 10271</strain>
    </source>
</reference>
<dbReference type="GO" id="GO:0015074">
    <property type="term" value="P:DNA integration"/>
    <property type="evidence" value="ECO:0007669"/>
    <property type="project" value="InterPro"/>
</dbReference>
<organism evidence="4 5">
    <name type="scientific">Roseivivax halotolerans</name>
    <dbReference type="NCBI Taxonomy" id="93684"/>
    <lineage>
        <taxon>Bacteria</taxon>
        <taxon>Pseudomonadati</taxon>
        <taxon>Pseudomonadota</taxon>
        <taxon>Alphaproteobacteria</taxon>
        <taxon>Rhodobacterales</taxon>
        <taxon>Roseobacteraceae</taxon>
        <taxon>Roseivivax</taxon>
    </lineage>
</organism>
<dbReference type="GO" id="GO:0003677">
    <property type="term" value="F:DNA binding"/>
    <property type="evidence" value="ECO:0007669"/>
    <property type="project" value="UniProtKB-KW"/>
</dbReference>
<dbReference type="Gene3D" id="3.30.420.10">
    <property type="entry name" value="Ribonuclease H-like superfamily/Ribonuclease H"/>
    <property type="match status" value="1"/>
</dbReference>
<keyword evidence="4" id="KW-0238">DNA-binding</keyword>
<evidence type="ECO:0000313" key="5">
    <source>
        <dbReference type="Proteomes" id="UP000243106"/>
    </source>
</evidence>
<dbReference type="GO" id="GO:0006313">
    <property type="term" value="P:DNA transposition"/>
    <property type="evidence" value="ECO:0007669"/>
    <property type="project" value="InterPro"/>
</dbReference>
<dbReference type="STRING" id="93684.SAMN05421853_10279"/>
<dbReference type="EMBL" id="FOXV01000002">
    <property type="protein sequence ID" value="SFQ13740.1"/>
    <property type="molecule type" value="Genomic_DNA"/>
</dbReference>
<dbReference type="PROSITE" id="PS51702">
    <property type="entry name" value="HTH_MU"/>
    <property type="match status" value="1"/>
</dbReference>
<proteinExistence type="predicted"/>
<dbReference type="RefSeq" id="WP_093009362.1">
    <property type="nucleotide sequence ID" value="NZ_FOXV01000002.1"/>
</dbReference>
<dbReference type="SUPFAM" id="SSF46955">
    <property type="entry name" value="Putative DNA-binding domain"/>
    <property type="match status" value="1"/>
</dbReference>
<feature type="region of interest" description="Disordered" evidence="1">
    <location>
        <begin position="611"/>
        <end position="642"/>
    </location>
</feature>
<evidence type="ECO:0000256" key="1">
    <source>
        <dbReference type="SAM" id="MobiDB-lite"/>
    </source>
</evidence>
<dbReference type="Pfam" id="PF09039">
    <property type="entry name" value="HTH_Tnp_Mu_2"/>
    <property type="match status" value="1"/>
</dbReference>
<evidence type="ECO:0000313" key="4">
    <source>
        <dbReference type="EMBL" id="SFQ13740.1"/>
    </source>
</evidence>
<dbReference type="InterPro" id="IPR036388">
    <property type="entry name" value="WH-like_DNA-bd_sf"/>
</dbReference>
<dbReference type="InterPro" id="IPR009057">
    <property type="entry name" value="Homeodomain-like_sf"/>
</dbReference>
<dbReference type="InterPro" id="IPR036397">
    <property type="entry name" value="RNaseH_sf"/>
</dbReference>
<feature type="compositionally biased region" description="Polar residues" evidence="1">
    <location>
        <begin position="633"/>
        <end position="642"/>
    </location>
</feature>
<dbReference type="SUPFAM" id="SSF53098">
    <property type="entry name" value="Ribonuclease H-like"/>
    <property type="match status" value="1"/>
</dbReference>
<evidence type="ECO:0000259" key="2">
    <source>
        <dbReference type="PROSITE" id="PS50994"/>
    </source>
</evidence>
<dbReference type="SUPFAM" id="SSF50610">
    <property type="entry name" value="mu transposase, C-terminal domain"/>
    <property type="match status" value="1"/>
</dbReference>
<gene>
    <name evidence="4" type="ORF">SAMN05421853_10279</name>
</gene>
<name>A0A1I5W231_9RHOB</name>
<dbReference type="Gene3D" id="1.10.10.60">
    <property type="entry name" value="Homeodomain-like"/>
    <property type="match status" value="2"/>
</dbReference>
<dbReference type="Pfam" id="PF02316">
    <property type="entry name" value="HTH_Tnp_Mu_1"/>
    <property type="match status" value="1"/>
</dbReference>
<dbReference type="Gene3D" id="2.30.30.130">
    <property type="entry name" value="Transposase, Mu, C-terminal"/>
    <property type="match status" value="1"/>
</dbReference>
<feature type="domain" description="HTH Mu-type" evidence="3">
    <location>
        <begin position="10"/>
        <end position="81"/>
    </location>
</feature>
<accession>A0A1I5W231</accession>
<dbReference type="InterPro" id="IPR015126">
    <property type="entry name" value="Mu_I-gamma"/>
</dbReference>
<evidence type="ECO:0000259" key="3">
    <source>
        <dbReference type="PROSITE" id="PS51702"/>
    </source>
</evidence>
<dbReference type="InterPro" id="IPR001584">
    <property type="entry name" value="Integrase_cat-core"/>
</dbReference>
<sequence length="720" mass="80823">MSDVAQPKQIWWSVSELAEARLPGLPGTRQRINALAKRQQWTSYADKARRKVGGGGGWEYHWTLLPLEARARLLKDASAGAAIDAIAQSSLDLAERHYAFEQLSERAKQTARKRLRILNAVMAQEAAGLGKDIAVREVARAEGCAARSIWNWFDKVLGVERSDWLPCLADGRGLVRRDSGRKEIDPEFMEVFKADYLRFEGPGISSAYRRAVRVCEAQGIECPPESRLRRHLDAEVPRVSQIYQREGLTGLQKCYPPQIRDRTGMTAMEGVNADCHKFDVFVQWEGRDKPARAQLVAFQDIYSGKILSWRIDHTPNKVMVMAAFGDMIDNFGIPKHALFDNGREFANKWLTGGADTRFRFKIREDDPLGVLALLGIDIHWATPGHGQAKPIERAFRDLAEDIAKDPRFAGAYVGNRPDAKPENYGSRAIPIDDFIAIVAEGIDAHNARQGRLSQTANGRSFDETFAASYANAPIRKAAIEQRRLWLMGQEPRKLHANHGELTLFKNKYWADWMAEHAGQQIVARFNPADLHSGAEIYDLKGRYLGFAACREAVGFFDLTEAHDKARQDGQIRRAQKQLAQAINPGSVKDVATRLDELAPEEPAAAEARVVRPTFGDPAQTDGASVRKPALPTPDTSPEAQSEHSAFVHVFYGKQGRKKPETVEDEARSRFRRALDVEARSEAGERIGEAEAKWLQSYQETPEYRQLRNMYEKFGERLLLG</sequence>
<dbReference type="SUPFAM" id="SSF46689">
    <property type="entry name" value="Homeodomain-like"/>
    <property type="match status" value="2"/>
</dbReference>
<dbReference type="AlphaFoldDB" id="A0A1I5W231"/>
<dbReference type="PROSITE" id="PS50994">
    <property type="entry name" value="INTEGRASE"/>
    <property type="match status" value="1"/>
</dbReference>
<dbReference type="Gene3D" id="1.10.10.10">
    <property type="entry name" value="Winged helix-like DNA-binding domain superfamily/Winged helix DNA-binding domain"/>
    <property type="match status" value="1"/>
</dbReference>